<name>A0A5C0XNJ9_PYRFU</name>
<dbReference type="EMBL" id="CP023154">
    <property type="protein sequence ID" value="QEK78015.1"/>
    <property type="molecule type" value="Genomic_DNA"/>
</dbReference>
<evidence type="ECO:0000313" key="1">
    <source>
        <dbReference type="EMBL" id="QEK78015.1"/>
    </source>
</evidence>
<sequence length="156" mass="17517">MVEVEKIEKLIEEISEEIKKAKTPEEVEVLERKVKSLKSLIEAIEGDKALDEVAMLMDKLGPMIEDVLGPIKELISELYNPERMAALGKSVAQFYKDLVEAGMDKEAALELTKEYMASINLFKSLMESLTKVVSMKGNIPFGGPKIEIEKEEEGRE</sequence>
<dbReference type="Proteomes" id="UP000324354">
    <property type="component" value="Chromosome"/>
</dbReference>
<protein>
    <submittedName>
        <fullName evidence="1">Uncharacterized protein</fullName>
    </submittedName>
</protein>
<dbReference type="GeneID" id="41712088"/>
<evidence type="ECO:0000313" key="2">
    <source>
        <dbReference type="Proteomes" id="UP000324354"/>
    </source>
</evidence>
<dbReference type="RefSeq" id="WP_011011412.1">
    <property type="nucleotide sequence ID" value="NC_003413.1"/>
</dbReference>
<dbReference type="OrthoDB" id="101799at2157"/>
<gene>
    <name evidence="1" type="ORF">PFDSM3638_01425</name>
</gene>
<organism evidence="1 2">
    <name type="scientific">Pyrococcus furiosus (strain ATCC 43587 / DSM 3638 / JCM 8422 / Vc1)</name>
    <dbReference type="NCBI Taxonomy" id="186497"/>
    <lineage>
        <taxon>Archaea</taxon>
        <taxon>Methanobacteriati</taxon>
        <taxon>Methanobacteriota</taxon>
        <taxon>Thermococci</taxon>
        <taxon>Thermococcales</taxon>
        <taxon>Thermococcaceae</taxon>
        <taxon>Pyrococcus</taxon>
    </lineage>
</organism>
<proteinExistence type="predicted"/>
<reference evidence="1 2" key="1">
    <citation type="submission" date="2017-08" db="EMBL/GenBank/DDBJ databases">
        <title>Resequencing and Reannotation of the genome of Pyrococcus furiosus type strain DSM3638.</title>
        <authorList>
            <person name="Reichelt R.M."/>
            <person name="Bunk B."/>
        </authorList>
    </citation>
    <scope>NUCLEOTIDE SEQUENCE [LARGE SCALE GENOMIC DNA]</scope>
    <source>
        <strain evidence="1 2">DSM 3638</strain>
    </source>
</reference>
<dbReference type="GeneID" id="13302096"/>
<accession>A0A5C0XNJ9</accession>
<dbReference type="AlphaFoldDB" id="A0A5C0XNJ9"/>